<protein>
    <submittedName>
        <fullName evidence="2">Uncharacterized protein</fullName>
    </submittedName>
</protein>
<organism evidence="2 3">
    <name type="scientific">Ameca splendens</name>
    <dbReference type="NCBI Taxonomy" id="208324"/>
    <lineage>
        <taxon>Eukaryota</taxon>
        <taxon>Metazoa</taxon>
        <taxon>Chordata</taxon>
        <taxon>Craniata</taxon>
        <taxon>Vertebrata</taxon>
        <taxon>Euteleostomi</taxon>
        <taxon>Actinopterygii</taxon>
        <taxon>Neopterygii</taxon>
        <taxon>Teleostei</taxon>
        <taxon>Neoteleostei</taxon>
        <taxon>Acanthomorphata</taxon>
        <taxon>Ovalentaria</taxon>
        <taxon>Atherinomorphae</taxon>
        <taxon>Cyprinodontiformes</taxon>
        <taxon>Goodeidae</taxon>
        <taxon>Ameca</taxon>
    </lineage>
</organism>
<feature type="non-terminal residue" evidence="2">
    <location>
        <position position="1"/>
    </location>
</feature>
<proteinExistence type="predicted"/>
<feature type="region of interest" description="Disordered" evidence="1">
    <location>
        <begin position="1"/>
        <end position="39"/>
    </location>
</feature>
<gene>
    <name evidence="2" type="ORF">AMECASPLE_009343</name>
</gene>
<sequence>GTLSEEPHQPWLEPPGGLKRSDGYSSPVTPSSSARAAMIHSRCRLEQRCDSSDHGELDSDI</sequence>
<keyword evidence="3" id="KW-1185">Reference proteome</keyword>
<comment type="caution">
    <text evidence="2">The sequence shown here is derived from an EMBL/GenBank/DDBJ whole genome shotgun (WGS) entry which is preliminary data.</text>
</comment>
<dbReference type="EMBL" id="JAHRIP010028735">
    <property type="protein sequence ID" value="MEQ2291041.1"/>
    <property type="molecule type" value="Genomic_DNA"/>
</dbReference>
<feature type="compositionally biased region" description="Polar residues" evidence="1">
    <location>
        <begin position="23"/>
        <end position="34"/>
    </location>
</feature>
<evidence type="ECO:0000313" key="3">
    <source>
        <dbReference type="Proteomes" id="UP001469553"/>
    </source>
</evidence>
<accession>A0ABV0YBF2</accession>
<evidence type="ECO:0000256" key="1">
    <source>
        <dbReference type="SAM" id="MobiDB-lite"/>
    </source>
</evidence>
<dbReference type="Proteomes" id="UP001469553">
    <property type="component" value="Unassembled WGS sequence"/>
</dbReference>
<evidence type="ECO:0000313" key="2">
    <source>
        <dbReference type="EMBL" id="MEQ2291041.1"/>
    </source>
</evidence>
<reference evidence="2 3" key="1">
    <citation type="submission" date="2021-06" db="EMBL/GenBank/DDBJ databases">
        <authorList>
            <person name="Palmer J.M."/>
        </authorList>
    </citation>
    <scope>NUCLEOTIDE SEQUENCE [LARGE SCALE GENOMIC DNA]</scope>
    <source>
        <strain evidence="2 3">AS_MEX2019</strain>
        <tissue evidence="2">Muscle</tissue>
    </source>
</reference>
<name>A0ABV0YBF2_9TELE</name>